<dbReference type="VEuPathDB" id="VectorBase:PPAI003725"/>
<feature type="compositionally biased region" description="Basic and acidic residues" evidence="1">
    <location>
        <begin position="172"/>
        <end position="182"/>
    </location>
</feature>
<evidence type="ECO:0000259" key="2">
    <source>
        <dbReference type="Pfam" id="PF18701"/>
    </source>
</evidence>
<evidence type="ECO:0000313" key="4">
    <source>
        <dbReference type="Proteomes" id="UP000092462"/>
    </source>
</evidence>
<dbReference type="CDD" id="cd00303">
    <property type="entry name" value="retropepsin_like"/>
    <property type="match status" value="1"/>
</dbReference>
<sequence length="1195" mass="136084">MDSFESLMRTQRFQKRQLGKLTATVKDASPKSIAQWESLQITLGELKQEFIVNQESILKLVSGDEELHGVEETQYDQFVDKCMEILLLVREAIASLIPSHVPGGQPGEPSEYYTLDSWIVYLMNNLMDEDTRKSWEENRNTNDLATVSEWFEFLDNRIDAMERWTRKSNPVDQHKTKPEKRASQGKGTVRTLHTEAGKCPKCAMRHELYKCDAFKQMTRQERRKFVFTEKLCYNCLMKDNHISDNCPSKYRCRVCDRKHHTLLHSDEPQASQGNRESTSPTNQEETAPEESVIIHHSTSNTRVLLPTALVNVLDSRNQKQVCRILIDGGSECNLISEACVQRLGLMRRRNKIQVNGPGEVKVGETRGSVSLVLSSIHHPEEHIEPEALVLSKLTAMLPSSMVVEPKTWKHLRTLQLADPSFNTPGNIDIILGAEFAMAINLPQIIRGNDDVPVAQLTIFGWVLGGKIGGEVPKVQSFHITQSMDDLMKRIFEVEDVNSNVKILSEEEQYCEEHFVQNVQRDSSGRYQVRMPFKIAHGELGNSKSAALFRLHSMERKFEKHPDFHEKYVEFMREYLRMGHMERVPAREVSVSPSESYYIPHMAVLRPSSTTTKLRVVFDASARTRPHKISLNDILAVGPTIQQDLVSLLLSFRTHHPSQKVIHVESSTNFLGGPWEFSLVILRYLVKYSGCKIRCTSCAISHSCESSLSSGATNTCRYIFSTQAVTPEDVAHGLKTHTVLGVAWSPGEDTLSVVDEPLPSVSTMRELCSVSAKIYDPLGMISPVTAALRILFQKLWSYSIGWDDDLPAEVLEEYNIIKEEIEFVVLHWLHGHPSRWKMFVANRTNQILEVIPASQWKHVASRDNPADCISRGMTPKALANHPLWPSGPSWLQNNSDDWPVSLPNFNNDVLTGEEKLPVTQSLVVQKTIDPNEIFLMFSDVSRLIRSVAHILRWRHKLSKGDNLNVTELDTARNQLIKVAQKECFSDEIKCLQQGRILPCGSKLSPLVPFLDSEGIVRVKGRIQNSKLDYSARHPIVLSGKHLFTLKLIEKAHQVHLHSGLTLTQSVLREKYWIIGHLLITQPLTMSPGPDYLAENPNRLTRWQFLQRLVQEFWKRWHSEYVTSLQPRQKWRNNEENLKIGDLVLLRSDNFKGLWTLGRISEVHPGADSIVRVVTVKTPTGTYRRAVNRLARLPIES</sequence>
<feature type="compositionally biased region" description="Polar residues" evidence="1">
    <location>
        <begin position="268"/>
        <end position="285"/>
    </location>
</feature>
<feature type="region of interest" description="Disordered" evidence="1">
    <location>
        <begin position="167"/>
        <end position="189"/>
    </location>
</feature>
<reference evidence="3" key="1">
    <citation type="submission" date="2022-08" db="UniProtKB">
        <authorList>
            <consortium name="EnsemblMetazoa"/>
        </authorList>
    </citation>
    <scope>IDENTIFICATION</scope>
    <source>
        <strain evidence="3">Israel</strain>
    </source>
</reference>
<dbReference type="VEuPathDB" id="VectorBase:PPAPM1_007978"/>
<dbReference type="InterPro" id="IPR040676">
    <property type="entry name" value="DUF5641"/>
</dbReference>
<keyword evidence="4" id="KW-1185">Reference proteome</keyword>
<evidence type="ECO:0000313" key="3">
    <source>
        <dbReference type="EnsemblMetazoa" id="PPAI003725-PA"/>
    </source>
</evidence>
<dbReference type="VEuPathDB" id="VectorBase:PPAPM1_002006"/>
<dbReference type="EnsemblMetazoa" id="PPAI003725-RA">
    <property type="protein sequence ID" value="PPAI003725-PA"/>
    <property type="gene ID" value="PPAI003725"/>
</dbReference>
<evidence type="ECO:0000256" key="1">
    <source>
        <dbReference type="SAM" id="MobiDB-lite"/>
    </source>
</evidence>
<dbReference type="Pfam" id="PF18701">
    <property type="entry name" value="DUF5641"/>
    <property type="match status" value="1"/>
</dbReference>
<dbReference type="Gene3D" id="2.40.70.10">
    <property type="entry name" value="Acid Proteases"/>
    <property type="match status" value="1"/>
</dbReference>
<organism evidence="3 4">
    <name type="scientific">Phlebotomus papatasi</name>
    <name type="common">Sandfly</name>
    <dbReference type="NCBI Taxonomy" id="29031"/>
    <lineage>
        <taxon>Eukaryota</taxon>
        <taxon>Metazoa</taxon>
        <taxon>Ecdysozoa</taxon>
        <taxon>Arthropoda</taxon>
        <taxon>Hexapoda</taxon>
        <taxon>Insecta</taxon>
        <taxon>Pterygota</taxon>
        <taxon>Neoptera</taxon>
        <taxon>Endopterygota</taxon>
        <taxon>Diptera</taxon>
        <taxon>Nematocera</taxon>
        <taxon>Psychodoidea</taxon>
        <taxon>Psychodidae</taxon>
        <taxon>Phlebotomus</taxon>
        <taxon>Phlebotomus</taxon>
    </lineage>
</organism>
<accession>A0A1B0D852</accession>
<dbReference type="AlphaFoldDB" id="A0A1B0D852"/>
<dbReference type="VEuPathDB" id="VectorBase:PPAPM1_008259"/>
<dbReference type="PANTHER" id="PTHR47331">
    <property type="entry name" value="PHD-TYPE DOMAIN-CONTAINING PROTEIN"/>
    <property type="match status" value="1"/>
</dbReference>
<proteinExistence type="predicted"/>
<dbReference type="InterPro" id="IPR021109">
    <property type="entry name" value="Peptidase_aspartic_dom_sf"/>
</dbReference>
<feature type="domain" description="DUF5641" evidence="2">
    <location>
        <begin position="1099"/>
        <end position="1191"/>
    </location>
</feature>
<dbReference type="Proteomes" id="UP000092462">
    <property type="component" value="Unassembled WGS sequence"/>
</dbReference>
<dbReference type="VEuPathDB" id="VectorBase:PPAPM1_008383"/>
<dbReference type="InterPro" id="IPR008042">
    <property type="entry name" value="Retrotrans_Pao"/>
</dbReference>
<dbReference type="PANTHER" id="PTHR47331:SF5">
    <property type="entry name" value="RIBONUCLEASE H"/>
    <property type="match status" value="1"/>
</dbReference>
<feature type="region of interest" description="Disordered" evidence="1">
    <location>
        <begin position="263"/>
        <end position="290"/>
    </location>
</feature>
<dbReference type="EMBL" id="AJVK01036816">
    <property type="status" value="NOT_ANNOTATED_CDS"/>
    <property type="molecule type" value="Genomic_DNA"/>
</dbReference>
<name>A0A1B0D852_PHLPP</name>
<dbReference type="Pfam" id="PF05380">
    <property type="entry name" value="Peptidase_A17"/>
    <property type="match status" value="1"/>
</dbReference>
<protein>
    <recommendedName>
        <fullName evidence="2">DUF5641 domain-containing protein</fullName>
    </recommendedName>
</protein>